<proteinExistence type="inferred from homology"/>
<dbReference type="Gene3D" id="1.10.3720.10">
    <property type="entry name" value="MetI-like"/>
    <property type="match status" value="1"/>
</dbReference>
<dbReference type="PANTHER" id="PTHR30193">
    <property type="entry name" value="ABC TRANSPORTER PERMEASE PROTEIN"/>
    <property type="match status" value="1"/>
</dbReference>
<dbReference type="AlphaFoldDB" id="A0A7X5TV31"/>
<gene>
    <name evidence="9" type="ORF">FHX76_002218</name>
</gene>
<evidence type="ECO:0000313" key="9">
    <source>
        <dbReference type="EMBL" id="NIH54322.1"/>
    </source>
</evidence>
<evidence type="ECO:0000259" key="8">
    <source>
        <dbReference type="PROSITE" id="PS50928"/>
    </source>
</evidence>
<dbReference type="SUPFAM" id="SSF161098">
    <property type="entry name" value="MetI-like"/>
    <property type="match status" value="1"/>
</dbReference>
<reference evidence="9 10" key="1">
    <citation type="submission" date="2020-02" db="EMBL/GenBank/DDBJ databases">
        <title>Sequencing the genomes of 1000 actinobacteria strains.</title>
        <authorList>
            <person name="Klenk H.-P."/>
        </authorList>
    </citation>
    <scope>NUCLEOTIDE SEQUENCE [LARGE SCALE GENOMIC DNA]</scope>
    <source>
        <strain evidence="9 10">DSM 27960</strain>
    </source>
</reference>
<keyword evidence="4 7" id="KW-0812">Transmembrane</keyword>
<keyword evidence="10" id="KW-1185">Reference proteome</keyword>
<dbReference type="GO" id="GO:0005886">
    <property type="term" value="C:plasma membrane"/>
    <property type="evidence" value="ECO:0007669"/>
    <property type="project" value="UniProtKB-SubCell"/>
</dbReference>
<dbReference type="RefSeq" id="WP_167150711.1">
    <property type="nucleotide sequence ID" value="NZ_JAAMOX010000002.1"/>
</dbReference>
<feature type="domain" description="ABC transmembrane type-1" evidence="8">
    <location>
        <begin position="88"/>
        <end position="303"/>
    </location>
</feature>
<protein>
    <submittedName>
        <fullName evidence="9">Multiple sugar transport system permease protein</fullName>
    </submittedName>
</protein>
<evidence type="ECO:0000256" key="1">
    <source>
        <dbReference type="ARBA" id="ARBA00004651"/>
    </source>
</evidence>
<accession>A0A7X5TV31</accession>
<dbReference type="EMBL" id="JAAMOX010000002">
    <property type="protein sequence ID" value="NIH54322.1"/>
    <property type="molecule type" value="Genomic_DNA"/>
</dbReference>
<dbReference type="Pfam" id="PF00528">
    <property type="entry name" value="BPD_transp_1"/>
    <property type="match status" value="1"/>
</dbReference>
<name>A0A7X5TV31_9MICO</name>
<evidence type="ECO:0000256" key="6">
    <source>
        <dbReference type="ARBA" id="ARBA00023136"/>
    </source>
</evidence>
<comment type="similarity">
    <text evidence="7">Belongs to the binding-protein-dependent transport system permease family.</text>
</comment>
<evidence type="ECO:0000256" key="3">
    <source>
        <dbReference type="ARBA" id="ARBA00022475"/>
    </source>
</evidence>
<evidence type="ECO:0000256" key="4">
    <source>
        <dbReference type="ARBA" id="ARBA00022692"/>
    </source>
</evidence>
<keyword evidence="6 7" id="KW-0472">Membrane</keyword>
<dbReference type="CDD" id="cd06261">
    <property type="entry name" value="TM_PBP2"/>
    <property type="match status" value="1"/>
</dbReference>
<keyword evidence="2 7" id="KW-0813">Transport</keyword>
<keyword evidence="3" id="KW-1003">Cell membrane</keyword>
<organism evidence="9 10">
    <name type="scientific">Lysinibacter cavernae</name>
    <dbReference type="NCBI Taxonomy" id="1640652"/>
    <lineage>
        <taxon>Bacteria</taxon>
        <taxon>Bacillati</taxon>
        <taxon>Actinomycetota</taxon>
        <taxon>Actinomycetes</taxon>
        <taxon>Micrococcales</taxon>
        <taxon>Microbacteriaceae</taxon>
        <taxon>Lysinibacter</taxon>
    </lineage>
</organism>
<dbReference type="InterPro" id="IPR000515">
    <property type="entry name" value="MetI-like"/>
</dbReference>
<evidence type="ECO:0000313" key="10">
    <source>
        <dbReference type="Proteomes" id="UP000541033"/>
    </source>
</evidence>
<sequence length="314" mass="34957">MTLPAGTTLGGIAAAQRPARQRAGSPTDGWWPWLFVLPTLLGVLVFYIWPLFQTGYLSFTETGPFGGETWVGTENYAKMLGDKNVGLALVNTVVYTVIVLLGIPVAILLASMVNRPGLRFATFYRVLFFMPYIAMPTAVALVWRMIYNGDFGILNWFLSIFGIDGPYWTSTPGFAIVAVGIVGMWSSLGFSMIILSAGLKNIPPDFYEAAQLDGASRWKQFTSITVPLLTPSIFFVTIISVINGFQLFDLLYAIMGSRNPAMQQSQSLVYIFYNQAFIHNNRGYAAAIAMLILLVIGIVTWFQFRMQKRWVNYV</sequence>
<dbReference type="PANTHER" id="PTHR30193:SF37">
    <property type="entry name" value="INNER MEMBRANE ABC TRANSPORTER PERMEASE PROTEIN YCJO"/>
    <property type="match status" value="1"/>
</dbReference>
<keyword evidence="5 7" id="KW-1133">Transmembrane helix</keyword>
<keyword evidence="9" id="KW-0762">Sugar transport</keyword>
<feature type="transmembrane region" description="Helical" evidence="7">
    <location>
        <begin position="220"/>
        <end position="242"/>
    </location>
</feature>
<dbReference type="InterPro" id="IPR051393">
    <property type="entry name" value="ABC_transporter_permease"/>
</dbReference>
<evidence type="ECO:0000256" key="2">
    <source>
        <dbReference type="ARBA" id="ARBA00022448"/>
    </source>
</evidence>
<comment type="caution">
    <text evidence="9">The sequence shown here is derived from an EMBL/GenBank/DDBJ whole genome shotgun (WGS) entry which is preliminary data.</text>
</comment>
<feature type="transmembrane region" description="Helical" evidence="7">
    <location>
        <begin position="30"/>
        <end position="49"/>
    </location>
</feature>
<dbReference type="SUPFAM" id="SSF160964">
    <property type="entry name" value="MalF N-terminal region-like"/>
    <property type="match status" value="1"/>
</dbReference>
<feature type="transmembrane region" description="Helical" evidence="7">
    <location>
        <begin position="284"/>
        <end position="304"/>
    </location>
</feature>
<dbReference type="GO" id="GO:0055085">
    <property type="term" value="P:transmembrane transport"/>
    <property type="evidence" value="ECO:0007669"/>
    <property type="project" value="InterPro"/>
</dbReference>
<evidence type="ECO:0000256" key="5">
    <source>
        <dbReference type="ARBA" id="ARBA00022989"/>
    </source>
</evidence>
<dbReference type="Proteomes" id="UP000541033">
    <property type="component" value="Unassembled WGS sequence"/>
</dbReference>
<feature type="transmembrane region" description="Helical" evidence="7">
    <location>
        <begin position="85"/>
        <end position="110"/>
    </location>
</feature>
<comment type="subcellular location">
    <subcellularLocation>
        <location evidence="1 7">Cell membrane</location>
        <topology evidence="1 7">Multi-pass membrane protein</topology>
    </subcellularLocation>
</comment>
<feature type="transmembrane region" description="Helical" evidence="7">
    <location>
        <begin position="174"/>
        <end position="199"/>
    </location>
</feature>
<evidence type="ECO:0000256" key="7">
    <source>
        <dbReference type="RuleBase" id="RU363032"/>
    </source>
</evidence>
<feature type="transmembrane region" description="Helical" evidence="7">
    <location>
        <begin position="122"/>
        <end position="146"/>
    </location>
</feature>
<dbReference type="PROSITE" id="PS50928">
    <property type="entry name" value="ABC_TM1"/>
    <property type="match status" value="1"/>
</dbReference>
<dbReference type="InterPro" id="IPR035906">
    <property type="entry name" value="MetI-like_sf"/>
</dbReference>